<dbReference type="KEGG" id="fam:OYT1_ch0019"/>
<name>A0A2Z6G808_9PROT</name>
<dbReference type="CDD" id="cd02440">
    <property type="entry name" value="AdoMet_MTases"/>
    <property type="match status" value="1"/>
</dbReference>
<dbReference type="Proteomes" id="UP000033070">
    <property type="component" value="Chromosome"/>
</dbReference>
<dbReference type="InterPro" id="IPR019410">
    <property type="entry name" value="Methyltransf_16"/>
</dbReference>
<organism evidence="1 2">
    <name type="scientific">Ferriphaselus amnicola</name>
    <dbReference type="NCBI Taxonomy" id="1188319"/>
    <lineage>
        <taxon>Bacteria</taxon>
        <taxon>Pseudomonadati</taxon>
        <taxon>Pseudomonadota</taxon>
        <taxon>Betaproteobacteria</taxon>
        <taxon>Nitrosomonadales</taxon>
        <taxon>Gallionellaceae</taxon>
        <taxon>Ferriphaselus</taxon>
    </lineage>
</organism>
<dbReference type="GO" id="GO:0032259">
    <property type="term" value="P:methylation"/>
    <property type="evidence" value="ECO:0007669"/>
    <property type="project" value="UniProtKB-KW"/>
</dbReference>
<dbReference type="Pfam" id="PF10294">
    <property type="entry name" value="Methyltransf_16"/>
    <property type="match status" value="1"/>
</dbReference>
<dbReference type="GO" id="GO:0008168">
    <property type="term" value="F:methyltransferase activity"/>
    <property type="evidence" value="ECO:0007669"/>
    <property type="project" value="UniProtKB-KW"/>
</dbReference>
<keyword evidence="1" id="KW-0489">Methyltransferase</keyword>
<dbReference type="STRING" id="1188319.OYT1_02150"/>
<proteinExistence type="predicted"/>
<reference evidence="1 2" key="1">
    <citation type="submission" date="2018-06" db="EMBL/GenBank/DDBJ databases">
        <title>OYT1 Genome Sequencing.</title>
        <authorList>
            <person name="Kato S."/>
            <person name="Itoh T."/>
            <person name="Ohkuma M."/>
        </authorList>
    </citation>
    <scope>NUCLEOTIDE SEQUENCE [LARGE SCALE GENOMIC DNA]</scope>
    <source>
        <strain evidence="1 2">OYT1</strain>
    </source>
</reference>
<keyword evidence="2" id="KW-1185">Reference proteome</keyword>
<dbReference type="OrthoDB" id="264333at2"/>
<dbReference type="AlphaFoldDB" id="A0A2Z6G808"/>
<sequence>MLGYKLKWQDISVVGGDDLHVRSLLDRQQFHDPLGEAEAAGISPACWPLFGQVWPSAQKMADLMQGWEFGSGRILEIGCGLGLASLVIHRRLGDITASDRHPLTNAFLQANLQLNHLPALKYHIGNWGRSNPLLGRFELIIGSDVLYERDHPAQLVEFILLHAAAQAEVLIIDPNRSNRSAFNQNMTLAGFTLCETPIATPLHDGSPYRGRLLHFRRN</sequence>
<protein>
    <submittedName>
        <fullName evidence="1">Methyltransferase</fullName>
    </submittedName>
</protein>
<dbReference type="SUPFAM" id="SSF53335">
    <property type="entry name" value="S-adenosyl-L-methionine-dependent methyltransferases"/>
    <property type="match status" value="1"/>
</dbReference>
<dbReference type="RefSeq" id="WP_062627259.1">
    <property type="nucleotide sequence ID" value="NZ_AP018738.1"/>
</dbReference>
<evidence type="ECO:0000313" key="1">
    <source>
        <dbReference type="EMBL" id="BBE49596.1"/>
    </source>
</evidence>
<gene>
    <name evidence="1" type="ORF">OYT1_ch0019</name>
</gene>
<evidence type="ECO:0000313" key="2">
    <source>
        <dbReference type="Proteomes" id="UP000033070"/>
    </source>
</evidence>
<dbReference type="PANTHER" id="PTHR14614">
    <property type="entry name" value="HEPATOCELLULAR CARCINOMA-ASSOCIATED ANTIGEN"/>
    <property type="match status" value="1"/>
</dbReference>
<keyword evidence="1" id="KW-0808">Transferase</keyword>
<dbReference type="Gene3D" id="3.40.50.150">
    <property type="entry name" value="Vaccinia Virus protein VP39"/>
    <property type="match status" value="1"/>
</dbReference>
<dbReference type="EMBL" id="AP018738">
    <property type="protein sequence ID" value="BBE49596.1"/>
    <property type="molecule type" value="Genomic_DNA"/>
</dbReference>
<accession>A0A2Z6G808</accession>
<dbReference type="InterPro" id="IPR029063">
    <property type="entry name" value="SAM-dependent_MTases_sf"/>
</dbReference>